<evidence type="ECO:0000313" key="9">
    <source>
        <dbReference type="Proteomes" id="UP000430692"/>
    </source>
</evidence>
<comment type="subcellular location">
    <subcellularLocation>
        <location evidence="7">Cytoplasm</location>
    </subcellularLocation>
</comment>
<dbReference type="EMBL" id="WUUL01000004">
    <property type="protein sequence ID" value="MXQ53672.1"/>
    <property type="molecule type" value="Genomic_DNA"/>
</dbReference>
<comment type="function">
    <text evidence="7">Catalyzes the specific phosphorylation of the 3-hydroxyl group of shikimic acid using ATP as a cosubstrate.</text>
</comment>
<keyword evidence="7" id="KW-0479">Metal-binding</keyword>
<feature type="binding site" evidence="7">
    <location>
        <position position="24"/>
    </location>
    <ligand>
        <name>substrate</name>
    </ligand>
</feature>
<dbReference type="GO" id="GO:0000287">
    <property type="term" value="F:magnesium ion binding"/>
    <property type="evidence" value="ECO:0007669"/>
    <property type="project" value="UniProtKB-UniRule"/>
</dbReference>
<evidence type="ECO:0000256" key="7">
    <source>
        <dbReference type="HAMAP-Rule" id="MF_00109"/>
    </source>
</evidence>
<evidence type="ECO:0000256" key="1">
    <source>
        <dbReference type="ARBA" id="ARBA00022605"/>
    </source>
</evidence>
<dbReference type="GO" id="GO:0005524">
    <property type="term" value="F:ATP binding"/>
    <property type="evidence" value="ECO:0007669"/>
    <property type="project" value="UniProtKB-UniRule"/>
</dbReference>
<dbReference type="InterPro" id="IPR000623">
    <property type="entry name" value="Shikimate_kinase/TSH1"/>
</dbReference>
<dbReference type="Pfam" id="PF01202">
    <property type="entry name" value="SKI"/>
    <property type="match status" value="1"/>
</dbReference>
<comment type="cofactor">
    <cofactor evidence="7">
        <name>Mg(2+)</name>
        <dbReference type="ChEBI" id="CHEBI:18420"/>
    </cofactor>
    <text evidence="7">Binds 1 Mg(2+) ion per subunit.</text>
</comment>
<gene>
    <name evidence="7" type="primary">aroK</name>
    <name evidence="8" type="ORF">GSM42_08000</name>
</gene>
<dbReference type="InterPro" id="IPR031322">
    <property type="entry name" value="Shikimate/glucono_kinase"/>
</dbReference>
<sequence length="167" mass="18936">MGTGKTSVGQILSHTLDMEHLDTDVIIERDRDSSIPDIFKDYGELTFRNIETGVIEQAVQNTHPSIITTGGGIVLRSENRVCMNKFGWVFALDAQPEEIIYRLQSDTSRPLLQGGTLEDRVYQLYDKRKPFYQFADYTISTSHLSETQVADQIANIWFNLMKSGDAK</sequence>
<dbReference type="GO" id="GO:0008652">
    <property type="term" value="P:amino acid biosynthetic process"/>
    <property type="evidence" value="ECO:0007669"/>
    <property type="project" value="UniProtKB-KW"/>
</dbReference>
<dbReference type="GO" id="GO:0005829">
    <property type="term" value="C:cytosol"/>
    <property type="evidence" value="ECO:0007669"/>
    <property type="project" value="TreeGrafter"/>
</dbReference>
<keyword evidence="9" id="KW-1185">Reference proteome</keyword>
<comment type="catalytic activity">
    <reaction evidence="7">
        <text>shikimate + ATP = 3-phosphoshikimate + ADP + H(+)</text>
        <dbReference type="Rhea" id="RHEA:13121"/>
        <dbReference type="ChEBI" id="CHEBI:15378"/>
        <dbReference type="ChEBI" id="CHEBI:30616"/>
        <dbReference type="ChEBI" id="CHEBI:36208"/>
        <dbReference type="ChEBI" id="CHEBI:145989"/>
        <dbReference type="ChEBI" id="CHEBI:456216"/>
        <dbReference type="EC" id="2.7.1.71"/>
    </reaction>
</comment>
<name>A0A6I4W074_9BACL</name>
<keyword evidence="3 7" id="KW-0547">Nucleotide-binding</keyword>
<comment type="caution">
    <text evidence="8">The sequence shown here is derived from an EMBL/GenBank/DDBJ whole genome shotgun (WGS) entry which is preliminary data.</text>
</comment>
<evidence type="ECO:0000256" key="5">
    <source>
        <dbReference type="ARBA" id="ARBA00022840"/>
    </source>
</evidence>
<dbReference type="GO" id="GO:0009423">
    <property type="term" value="P:chorismate biosynthetic process"/>
    <property type="evidence" value="ECO:0007669"/>
    <property type="project" value="UniProtKB-UniRule"/>
</dbReference>
<dbReference type="Gene3D" id="3.40.50.300">
    <property type="entry name" value="P-loop containing nucleotide triphosphate hydrolases"/>
    <property type="match status" value="1"/>
</dbReference>
<feature type="binding site" evidence="7">
    <location>
        <position position="71"/>
    </location>
    <ligand>
        <name>substrate</name>
    </ligand>
</feature>
<comment type="subunit">
    <text evidence="7">Monomer.</text>
</comment>
<comment type="similarity">
    <text evidence="7">Belongs to the shikimate kinase family.</text>
</comment>
<evidence type="ECO:0000256" key="2">
    <source>
        <dbReference type="ARBA" id="ARBA00022679"/>
    </source>
</evidence>
<feature type="binding site" evidence="7">
    <location>
        <position position="128"/>
    </location>
    <ligand>
        <name>substrate</name>
    </ligand>
</feature>
<keyword evidence="5 7" id="KW-0067">ATP-binding</keyword>
<feature type="binding site" evidence="7">
    <location>
        <position position="48"/>
    </location>
    <ligand>
        <name>substrate</name>
    </ligand>
</feature>
<dbReference type="CDD" id="cd00464">
    <property type="entry name" value="SK"/>
    <property type="match status" value="1"/>
</dbReference>
<reference evidence="8 9" key="1">
    <citation type="submission" date="2019-12" db="EMBL/GenBank/DDBJ databases">
        <title>Whole-genome analyses of novel actinobacteria.</title>
        <authorList>
            <person name="Sahin N."/>
            <person name="Saygin H."/>
        </authorList>
    </citation>
    <scope>NUCLEOTIDE SEQUENCE [LARGE SCALE GENOMIC DNA]</scope>
    <source>
        <strain evidence="8 9">KC615</strain>
    </source>
</reference>
<keyword evidence="6 7" id="KW-0057">Aromatic amino acid biosynthesis</keyword>
<dbReference type="PRINTS" id="PR01100">
    <property type="entry name" value="SHIKIMTKNASE"/>
</dbReference>
<dbReference type="HAMAP" id="MF_00109">
    <property type="entry name" value="Shikimate_kinase"/>
    <property type="match status" value="1"/>
</dbReference>
<dbReference type="AlphaFoldDB" id="A0A6I4W074"/>
<keyword evidence="2 7" id="KW-0808">Transferase</keyword>
<dbReference type="GO" id="GO:0004765">
    <property type="term" value="F:shikimate kinase activity"/>
    <property type="evidence" value="ECO:0007669"/>
    <property type="project" value="UniProtKB-UniRule"/>
</dbReference>
<evidence type="ECO:0000256" key="6">
    <source>
        <dbReference type="ARBA" id="ARBA00023141"/>
    </source>
</evidence>
<organism evidence="8 9">
    <name type="scientific">Shimazuella alba</name>
    <dbReference type="NCBI Taxonomy" id="2690964"/>
    <lineage>
        <taxon>Bacteria</taxon>
        <taxon>Bacillati</taxon>
        <taxon>Bacillota</taxon>
        <taxon>Bacilli</taxon>
        <taxon>Bacillales</taxon>
        <taxon>Thermoactinomycetaceae</taxon>
        <taxon>Shimazuella</taxon>
    </lineage>
</organism>
<feature type="binding site" evidence="7">
    <location>
        <position position="109"/>
    </location>
    <ligand>
        <name>ATP</name>
        <dbReference type="ChEBI" id="CHEBI:30616"/>
    </ligand>
</feature>
<dbReference type="RefSeq" id="WP_160801026.1">
    <property type="nucleotide sequence ID" value="NZ_WUUL01000004.1"/>
</dbReference>
<accession>A0A6I4W074</accession>
<comment type="caution">
    <text evidence="7">Lacks conserved residue(s) required for the propagation of feature annotation.</text>
</comment>
<evidence type="ECO:0000256" key="4">
    <source>
        <dbReference type="ARBA" id="ARBA00022777"/>
    </source>
</evidence>
<comment type="pathway">
    <text evidence="7">Metabolic intermediate biosynthesis; chorismate biosynthesis; chorismate from D-erythrose 4-phosphate and phosphoenolpyruvate: step 5/7.</text>
</comment>
<keyword evidence="7" id="KW-0460">Magnesium</keyword>
<evidence type="ECO:0000313" key="8">
    <source>
        <dbReference type="EMBL" id="MXQ53672.1"/>
    </source>
</evidence>
<dbReference type="EC" id="2.7.1.71" evidence="7"/>
<dbReference type="UniPathway" id="UPA00053">
    <property type="reaction ID" value="UER00088"/>
</dbReference>
<feature type="binding site" evidence="7">
    <location>
        <position position="6"/>
    </location>
    <ligand>
        <name>Mg(2+)</name>
        <dbReference type="ChEBI" id="CHEBI:18420"/>
    </ligand>
</feature>
<dbReference type="PANTHER" id="PTHR21087">
    <property type="entry name" value="SHIKIMATE KINASE"/>
    <property type="match status" value="1"/>
</dbReference>
<dbReference type="Proteomes" id="UP000430692">
    <property type="component" value="Unassembled WGS sequence"/>
</dbReference>
<keyword evidence="1 7" id="KW-0028">Amino-acid biosynthesis</keyword>
<dbReference type="InterPro" id="IPR027417">
    <property type="entry name" value="P-loop_NTPase"/>
</dbReference>
<evidence type="ECO:0000256" key="3">
    <source>
        <dbReference type="ARBA" id="ARBA00022741"/>
    </source>
</evidence>
<dbReference type="PANTHER" id="PTHR21087:SF16">
    <property type="entry name" value="SHIKIMATE KINASE 1, CHLOROPLASTIC"/>
    <property type="match status" value="1"/>
</dbReference>
<keyword evidence="7" id="KW-0963">Cytoplasm</keyword>
<proteinExistence type="inferred from homology"/>
<feature type="binding site" evidence="7">
    <location>
        <begin position="2"/>
        <end position="7"/>
    </location>
    <ligand>
        <name>ATP</name>
        <dbReference type="ChEBI" id="CHEBI:30616"/>
    </ligand>
</feature>
<dbReference type="GO" id="GO:0009073">
    <property type="term" value="P:aromatic amino acid family biosynthetic process"/>
    <property type="evidence" value="ECO:0007669"/>
    <property type="project" value="UniProtKB-KW"/>
</dbReference>
<protein>
    <recommendedName>
        <fullName evidence="7">Shikimate kinase</fullName>
        <shortName evidence="7">SK</shortName>
        <ecNumber evidence="7">2.7.1.71</ecNumber>
    </recommendedName>
</protein>
<keyword evidence="4 7" id="KW-0418">Kinase</keyword>
<dbReference type="SUPFAM" id="SSF52540">
    <property type="entry name" value="P-loop containing nucleoside triphosphate hydrolases"/>
    <property type="match status" value="1"/>
</dbReference>